<protein>
    <submittedName>
        <fullName evidence="3">Uncharacterized protein</fullName>
    </submittedName>
</protein>
<dbReference type="Proteomes" id="UP000318704">
    <property type="component" value="Chromosome"/>
</dbReference>
<keyword evidence="2" id="KW-1133">Transmembrane helix</keyword>
<proteinExistence type="predicted"/>
<keyword evidence="2" id="KW-0472">Membrane</keyword>
<feature type="region of interest" description="Disordered" evidence="1">
    <location>
        <begin position="1"/>
        <end position="21"/>
    </location>
</feature>
<evidence type="ECO:0000256" key="2">
    <source>
        <dbReference type="SAM" id="Phobius"/>
    </source>
</evidence>
<organism evidence="3 4">
    <name type="scientific">Gimesia aquarii</name>
    <dbReference type="NCBI Taxonomy" id="2527964"/>
    <lineage>
        <taxon>Bacteria</taxon>
        <taxon>Pseudomonadati</taxon>
        <taxon>Planctomycetota</taxon>
        <taxon>Planctomycetia</taxon>
        <taxon>Planctomycetales</taxon>
        <taxon>Planctomycetaceae</taxon>
        <taxon>Gimesia</taxon>
    </lineage>
</organism>
<accession>A0A517VYW5</accession>
<gene>
    <name evidence="3" type="ORF">V144x_36690</name>
</gene>
<evidence type="ECO:0000313" key="4">
    <source>
        <dbReference type="Proteomes" id="UP000318704"/>
    </source>
</evidence>
<name>A0A517VYW5_9PLAN</name>
<reference evidence="3 4" key="1">
    <citation type="submission" date="2019-03" db="EMBL/GenBank/DDBJ databases">
        <title>Deep-cultivation of Planctomycetes and their phenomic and genomic characterization uncovers novel biology.</title>
        <authorList>
            <person name="Wiegand S."/>
            <person name="Jogler M."/>
            <person name="Boedeker C."/>
            <person name="Pinto D."/>
            <person name="Vollmers J."/>
            <person name="Rivas-Marin E."/>
            <person name="Kohn T."/>
            <person name="Peeters S.H."/>
            <person name="Heuer A."/>
            <person name="Rast P."/>
            <person name="Oberbeckmann S."/>
            <person name="Bunk B."/>
            <person name="Jeske O."/>
            <person name="Meyerdierks A."/>
            <person name="Storesund J.E."/>
            <person name="Kallscheuer N."/>
            <person name="Luecker S."/>
            <person name="Lage O.M."/>
            <person name="Pohl T."/>
            <person name="Merkel B.J."/>
            <person name="Hornburger P."/>
            <person name="Mueller R.-W."/>
            <person name="Bruemmer F."/>
            <person name="Labrenz M."/>
            <person name="Spormann A.M."/>
            <person name="Op den Camp H."/>
            <person name="Overmann J."/>
            <person name="Amann R."/>
            <person name="Jetten M.S.M."/>
            <person name="Mascher T."/>
            <person name="Medema M.H."/>
            <person name="Devos D.P."/>
            <person name="Kaster A.-K."/>
            <person name="Ovreas L."/>
            <person name="Rohde M."/>
            <person name="Galperin M.Y."/>
            <person name="Jogler C."/>
        </authorList>
    </citation>
    <scope>NUCLEOTIDE SEQUENCE [LARGE SCALE GENOMIC DNA]</scope>
    <source>
        <strain evidence="3 4">V144</strain>
    </source>
</reference>
<evidence type="ECO:0000313" key="3">
    <source>
        <dbReference type="EMBL" id="QDT98183.1"/>
    </source>
</evidence>
<dbReference type="EMBL" id="CP037920">
    <property type="protein sequence ID" value="QDT98183.1"/>
    <property type="molecule type" value="Genomic_DNA"/>
</dbReference>
<evidence type="ECO:0000256" key="1">
    <source>
        <dbReference type="SAM" id="MobiDB-lite"/>
    </source>
</evidence>
<dbReference type="KEGG" id="gaw:V144x_36690"/>
<dbReference type="RefSeq" id="WP_144986629.1">
    <property type="nucleotide sequence ID" value="NZ_CP037920.1"/>
</dbReference>
<dbReference type="AlphaFoldDB" id="A0A517VYW5"/>
<feature type="compositionally biased region" description="Polar residues" evidence="1">
    <location>
        <begin position="1"/>
        <end position="19"/>
    </location>
</feature>
<keyword evidence="2" id="KW-0812">Transmembrane</keyword>
<sequence length="63" mass="7015">MHESPSSDTTTQQADQSLPYSEAEIESMATDDAHAGRFLTLMLVCTFCYTIVVGGYVIYWSMN</sequence>
<feature type="transmembrane region" description="Helical" evidence="2">
    <location>
        <begin position="38"/>
        <end position="59"/>
    </location>
</feature>